<dbReference type="PANTHER" id="PTHR30212:SF2">
    <property type="entry name" value="PROTEIN YIIM"/>
    <property type="match status" value="1"/>
</dbReference>
<dbReference type="InterPro" id="IPR011037">
    <property type="entry name" value="Pyrv_Knase-like_insert_dom_sf"/>
</dbReference>
<dbReference type="RefSeq" id="WP_284304280.1">
    <property type="nucleotide sequence ID" value="NZ_BSUO01000001.1"/>
</dbReference>
<dbReference type="PROSITE" id="PS51340">
    <property type="entry name" value="MOSC"/>
    <property type="match status" value="1"/>
</dbReference>
<dbReference type="Proteomes" id="UP001157126">
    <property type="component" value="Unassembled WGS sequence"/>
</dbReference>
<dbReference type="SUPFAM" id="SSF50800">
    <property type="entry name" value="PK beta-barrel domain-like"/>
    <property type="match status" value="1"/>
</dbReference>
<evidence type="ECO:0000313" key="4">
    <source>
        <dbReference type="Proteomes" id="UP001157126"/>
    </source>
</evidence>
<dbReference type="InterPro" id="IPR005163">
    <property type="entry name" value="Tri_helical_YiiM-like"/>
</dbReference>
<organism evidence="3 4">
    <name type="scientific">Mobilicoccus caccae</name>
    <dbReference type="NCBI Taxonomy" id="1859295"/>
    <lineage>
        <taxon>Bacteria</taxon>
        <taxon>Bacillati</taxon>
        <taxon>Actinomycetota</taxon>
        <taxon>Actinomycetes</taxon>
        <taxon>Micrococcales</taxon>
        <taxon>Dermatophilaceae</taxon>
        <taxon>Mobilicoccus</taxon>
    </lineage>
</organism>
<dbReference type="InterPro" id="IPR052353">
    <property type="entry name" value="Benzoxazolinone_Detox_Enz"/>
</dbReference>
<feature type="domain" description="MOSC" evidence="2">
    <location>
        <begin position="28"/>
        <end position="165"/>
    </location>
</feature>
<protein>
    <submittedName>
        <fullName evidence="3">Molybdenum cofactor sulfurase</fullName>
    </submittedName>
</protein>
<dbReference type="InterPro" id="IPR005302">
    <property type="entry name" value="MoCF_Sase_C"/>
</dbReference>
<accession>A0ABQ6IRQ4</accession>
<dbReference type="Pfam" id="PF03475">
    <property type="entry name" value="YiiM_3-alpha"/>
    <property type="match status" value="1"/>
</dbReference>
<evidence type="ECO:0000259" key="2">
    <source>
        <dbReference type="PROSITE" id="PS51340"/>
    </source>
</evidence>
<gene>
    <name evidence="3" type="ORF">GCM10025883_26550</name>
</gene>
<sequence>MKITVESVLTGRATPLPDGRGDTGIAKSPRVGPVEVTPTGLRGDEQGDPKHHGGPEKAIHHYARDHYDTWRRWVPDAAALEAPGAFGENISTTGLTEGDVCIGDVLGLGTAVLQVSQGRQPCWKLDIRLGRRGTARHMQELRCTGWYYRVLDPGTIEAGDTFELVDRPEPSWPLDRVLRALFDRTTGPAEWEAAVAVPTLSSNWRETFAKRLARGSVEDWSSRLR</sequence>
<evidence type="ECO:0000313" key="3">
    <source>
        <dbReference type="EMBL" id="GMA40610.1"/>
    </source>
</evidence>
<keyword evidence="4" id="KW-1185">Reference proteome</keyword>
<evidence type="ECO:0000256" key="1">
    <source>
        <dbReference type="SAM" id="MobiDB-lite"/>
    </source>
</evidence>
<dbReference type="Gene3D" id="2.40.33.20">
    <property type="entry name" value="PK beta-barrel domain-like"/>
    <property type="match status" value="1"/>
</dbReference>
<comment type="caution">
    <text evidence="3">The sequence shown here is derived from an EMBL/GenBank/DDBJ whole genome shotgun (WGS) entry which is preliminary data.</text>
</comment>
<proteinExistence type="predicted"/>
<dbReference type="EMBL" id="BSUO01000001">
    <property type="protein sequence ID" value="GMA40610.1"/>
    <property type="molecule type" value="Genomic_DNA"/>
</dbReference>
<name>A0ABQ6IRQ4_9MICO</name>
<dbReference type="PANTHER" id="PTHR30212">
    <property type="entry name" value="PROTEIN YIIM"/>
    <property type="match status" value="1"/>
</dbReference>
<dbReference type="Pfam" id="PF03473">
    <property type="entry name" value="MOSC"/>
    <property type="match status" value="1"/>
</dbReference>
<reference evidence="4" key="1">
    <citation type="journal article" date="2019" name="Int. J. Syst. Evol. Microbiol.">
        <title>The Global Catalogue of Microorganisms (GCM) 10K type strain sequencing project: providing services to taxonomists for standard genome sequencing and annotation.</title>
        <authorList>
            <consortium name="The Broad Institute Genomics Platform"/>
            <consortium name="The Broad Institute Genome Sequencing Center for Infectious Disease"/>
            <person name="Wu L."/>
            <person name="Ma J."/>
        </authorList>
    </citation>
    <scope>NUCLEOTIDE SEQUENCE [LARGE SCALE GENOMIC DNA]</scope>
    <source>
        <strain evidence="4">NBRC 113072</strain>
    </source>
</reference>
<feature type="compositionally biased region" description="Basic and acidic residues" evidence="1">
    <location>
        <begin position="42"/>
        <end position="57"/>
    </location>
</feature>
<feature type="region of interest" description="Disordered" evidence="1">
    <location>
        <begin position="1"/>
        <end position="57"/>
    </location>
</feature>